<dbReference type="PANTHER" id="PTHR11814">
    <property type="entry name" value="SULFATE TRANSPORTER"/>
    <property type="match status" value="1"/>
</dbReference>
<evidence type="ECO:0000256" key="1">
    <source>
        <dbReference type="ARBA" id="ARBA00004141"/>
    </source>
</evidence>
<dbReference type="GO" id="GO:0055085">
    <property type="term" value="P:transmembrane transport"/>
    <property type="evidence" value="ECO:0007669"/>
    <property type="project" value="InterPro"/>
</dbReference>
<evidence type="ECO:0000313" key="8">
    <source>
        <dbReference type="Proteomes" id="UP000620596"/>
    </source>
</evidence>
<feature type="transmembrane region" description="Helical" evidence="5">
    <location>
        <begin position="40"/>
        <end position="63"/>
    </location>
</feature>
<name>A0A916WET6_9BURK</name>
<feature type="transmembrane region" description="Helical" evidence="5">
    <location>
        <begin position="188"/>
        <end position="206"/>
    </location>
</feature>
<dbReference type="InterPro" id="IPR036513">
    <property type="entry name" value="STAS_dom_sf"/>
</dbReference>
<proteinExistence type="predicted"/>
<comment type="caution">
    <text evidence="7">The sequence shown here is derived from an EMBL/GenBank/DDBJ whole genome shotgun (WGS) entry which is preliminary data.</text>
</comment>
<feature type="transmembrane region" description="Helical" evidence="5">
    <location>
        <begin position="339"/>
        <end position="357"/>
    </location>
</feature>
<feature type="transmembrane region" description="Helical" evidence="5">
    <location>
        <begin position="112"/>
        <end position="131"/>
    </location>
</feature>
<evidence type="ECO:0000256" key="3">
    <source>
        <dbReference type="ARBA" id="ARBA00022989"/>
    </source>
</evidence>
<evidence type="ECO:0000259" key="6">
    <source>
        <dbReference type="PROSITE" id="PS50801"/>
    </source>
</evidence>
<evidence type="ECO:0000256" key="2">
    <source>
        <dbReference type="ARBA" id="ARBA00022692"/>
    </source>
</evidence>
<feature type="domain" description="STAS" evidence="6">
    <location>
        <begin position="466"/>
        <end position="566"/>
    </location>
</feature>
<evidence type="ECO:0000313" key="7">
    <source>
        <dbReference type="EMBL" id="GGA91244.1"/>
    </source>
</evidence>
<accession>A0A916WET6</accession>
<comment type="subcellular location">
    <subcellularLocation>
        <location evidence="1">Membrane</location>
        <topology evidence="1">Multi-pass membrane protein</topology>
    </subcellularLocation>
</comment>
<feature type="transmembrane region" description="Helical" evidence="5">
    <location>
        <begin position="428"/>
        <end position="458"/>
    </location>
</feature>
<dbReference type="InterPro" id="IPR001902">
    <property type="entry name" value="SLC26A/SulP_fam"/>
</dbReference>
<dbReference type="Proteomes" id="UP000620596">
    <property type="component" value="Unassembled WGS sequence"/>
</dbReference>
<dbReference type="Pfam" id="PF01740">
    <property type="entry name" value="STAS"/>
    <property type="match status" value="1"/>
</dbReference>
<protein>
    <submittedName>
        <fullName evidence="7">Sodium-independent anion transporter</fullName>
    </submittedName>
</protein>
<keyword evidence="4 5" id="KW-0472">Membrane</keyword>
<feature type="transmembrane region" description="Helical" evidence="5">
    <location>
        <begin position="137"/>
        <end position="156"/>
    </location>
</feature>
<dbReference type="InterPro" id="IPR011547">
    <property type="entry name" value="SLC26A/SulP_dom"/>
</dbReference>
<feature type="transmembrane region" description="Helical" evidence="5">
    <location>
        <begin position="69"/>
        <end position="100"/>
    </location>
</feature>
<evidence type="ECO:0000256" key="4">
    <source>
        <dbReference type="ARBA" id="ARBA00023136"/>
    </source>
</evidence>
<dbReference type="CDD" id="cd07042">
    <property type="entry name" value="STAS_SulP_like_sulfate_transporter"/>
    <property type="match status" value="1"/>
</dbReference>
<dbReference type="EMBL" id="BMIG01000003">
    <property type="protein sequence ID" value="GGA91244.1"/>
    <property type="molecule type" value="Genomic_DNA"/>
</dbReference>
<dbReference type="AlphaFoldDB" id="A0A916WET6"/>
<keyword evidence="8" id="KW-1185">Reference proteome</keyword>
<sequence>MQGSDNLNFPMNLPAYLAPFRPRIFSALNGYTRERFGKDLGAGLTVGIVALPLAMAFAIASGLSPQAGIWTAIIAGGLIALLGGSAVQIGGPAGAFIVIVYGIVERYGLPNLLISTACAGVLLFLLGLLKMGTLVRYVPVSIVVGFTNGIAVLIALSQLKELLGLEIAKMPADFFSQIKAISSNLDSFNAYALGLGLVCFLGLILWPKLFAPRDTVGKGLAARLVKVVQAVEGVQLVRATRAASRVPGPIVALVTLTAFAFFLSLPVETIGSRFGGIPRALPPFALPDFSWDTVRLLFAPTLTIAMLGAVESLLCARVADQLSGLPKHDPNQELMAQGVANFVVPFFGGMPATGTIARTVTNVRSGATSPVAGLVHALMLVLIVLAAAPLAMHVPLAVLAGILLYVAWNMGEWHEFVLMRQYSSHYRLLMLGTFLLTVVFDLTVALQVGLLLACVLFVRRMSSLFQVVETARSDESICFQLYGSLFFGAVAKIDPILSAVESAPRGLLVRLDAQSLQSLDASGLDVLGQLHKAIVLREGRLVMSGLNAQPRRVMERSGFLSKIDEA</sequence>
<gene>
    <name evidence="7" type="ORF">GCM10011496_10160</name>
</gene>
<dbReference type="Gene3D" id="3.30.750.24">
    <property type="entry name" value="STAS domain"/>
    <property type="match status" value="1"/>
</dbReference>
<feature type="transmembrane region" description="Helical" evidence="5">
    <location>
        <begin position="246"/>
        <end position="265"/>
    </location>
</feature>
<reference evidence="7" key="1">
    <citation type="journal article" date="2014" name="Int. J. Syst. Evol. Microbiol.">
        <title>Complete genome sequence of Corynebacterium casei LMG S-19264T (=DSM 44701T), isolated from a smear-ripened cheese.</title>
        <authorList>
            <consortium name="US DOE Joint Genome Institute (JGI-PGF)"/>
            <person name="Walter F."/>
            <person name="Albersmeier A."/>
            <person name="Kalinowski J."/>
            <person name="Ruckert C."/>
        </authorList>
    </citation>
    <scope>NUCLEOTIDE SEQUENCE</scope>
    <source>
        <strain evidence="7">CGMCC 1.15322</strain>
    </source>
</reference>
<reference evidence="7" key="2">
    <citation type="submission" date="2020-09" db="EMBL/GenBank/DDBJ databases">
        <authorList>
            <person name="Sun Q."/>
            <person name="Zhou Y."/>
        </authorList>
    </citation>
    <scope>NUCLEOTIDE SEQUENCE</scope>
    <source>
        <strain evidence="7">CGMCC 1.15322</strain>
    </source>
</reference>
<evidence type="ECO:0000256" key="5">
    <source>
        <dbReference type="SAM" id="Phobius"/>
    </source>
</evidence>
<keyword evidence="3 5" id="KW-1133">Transmembrane helix</keyword>
<dbReference type="Pfam" id="PF00916">
    <property type="entry name" value="Sulfate_transp"/>
    <property type="match status" value="1"/>
</dbReference>
<dbReference type="GO" id="GO:0016020">
    <property type="term" value="C:membrane"/>
    <property type="evidence" value="ECO:0007669"/>
    <property type="project" value="UniProtKB-SubCell"/>
</dbReference>
<keyword evidence="2 5" id="KW-0812">Transmembrane</keyword>
<dbReference type="SUPFAM" id="SSF52091">
    <property type="entry name" value="SpoIIaa-like"/>
    <property type="match status" value="1"/>
</dbReference>
<dbReference type="InterPro" id="IPR002645">
    <property type="entry name" value="STAS_dom"/>
</dbReference>
<feature type="transmembrane region" description="Helical" evidence="5">
    <location>
        <begin position="378"/>
        <end position="408"/>
    </location>
</feature>
<dbReference type="PROSITE" id="PS50801">
    <property type="entry name" value="STAS"/>
    <property type="match status" value="1"/>
</dbReference>
<organism evidence="7 8">
    <name type="scientific">Polaromonas eurypsychrophila</name>
    <dbReference type="NCBI Taxonomy" id="1614635"/>
    <lineage>
        <taxon>Bacteria</taxon>
        <taxon>Pseudomonadati</taxon>
        <taxon>Pseudomonadota</taxon>
        <taxon>Betaproteobacteria</taxon>
        <taxon>Burkholderiales</taxon>
        <taxon>Comamonadaceae</taxon>
        <taxon>Polaromonas</taxon>
    </lineage>
</organism>
<feature type="transmembrane region" description="Helical" evidence="5">
    <location>
        <begin position="296"/>
        <end position="319"/>
    </location>
</feature>